<feature type="domain" description="Putative auto-transporter adhesin head GIN" evidence="2">
    <location>
        <begin position="29"/>
        <end position="214"/>
    </location>
</feature>
<dbReference type="AlphaFoldDB" id="A0A1V2ETF1"/>
<reference evidence="3 4" key="1">
    <citation type="submission" date="2016-11" db="EMBL/GenBank/DDBJ databases">
        <title>Genome sequence of Sphingomonas jeddahensis G39.</title>
        <authorList>
            <person name="Poehlein A."/>
            <person name="Wuebbeler J.H."/>
            <person name="Steinbuechel A."/>
            <person name="Daniel R."/>
        </authorList>
    </citation>
    <scope>NUCLEOTIDE SEQUENCE [LARGE SCALE GENOMIC DNA]</scope>
    <source>
        <strain evidence="3 4">G39</strain>
    </source>
</reference>
<evidence type="ECO:0000313" key="3">
    <source>
        <dbReference type="EMBL" id="ONF95823.1"/>
    </source>
</evidence>
<evidence type="ECO:0000256" key="1">
    <source>
        <dbReference type="SAM" id="SignalP"/>
    </source>
</evidence>
<gene>
    <name evidence="3" type="ORF">SPHI_20250</name>
</gene>
<dbReference type="EMBL" id="MPSB01000008">
    <property type="protein sequence ID" value="ONF95823.1"/>
    <property type="molecule type" value="Genomic_DNA"/>
</dbReference>
<dbReference type="Proteomes" id="UP000188729">
    <property type="component" value="Unassembled WGS sequence"/>
</dbReference>
<dbReference type="RefSeq" id="WP_076744834.1">
    <property type="nucleotide sequence ID" value="NZ_MPSB01000008.1"/>
</dbReference>
<evidence type="ECO:0000313" key="4">
    <source>
        <dbReference type="Proteomes" id="UP000188729"/>
    </source>
</evidence>
<accession>A0A1V2ETF1</accession>
<organism evidence="3 4">
    <name type="scientific">Sphingomonas jeddahensis</name>
    <dbReference type="NCBI Taxonomy" id="1915074"/>
    <lineage>
        <taxon>Bacteria</taxon>
        <taxon>Pseudomonadati</taxon>
        <taxon>Pseudomonadota</taxon>
        <taxon>Alphaproteobacteria</taxon>
        <taxon>Sphingomonadales</taxon>
        <taxon>Sphingomonadaceae</taxon>
        <taxon>Sphingomonas</taxon>
    </lineage>
</organism>
<feature type="chain" id="PRO_5012775955" description="Putative auto-transporter adhesin head GIN domain-containing protein" evidence="1">
    <location>
        <begin position="20"/>
        <end position="241"/>
    </location>
</feature>
<dbReference type="InterPro" id="IPR021255">
    <property type="entry name" value="DUF2807"/>
</dbReference>
<dbReference type="STRING" id="1915074.SPHI_20250"/>
<feature type="signal peptide" evidence="1">
    <location>
        <begin position="1"/>
        <end position="19"/>
    </location>
</feature>
<evidence type="ECO:0000259" key="2">
    <source>
        <dbReference type="Pfam" id="PF10988"/>
    </source>
</evidence>
<proteinExistence type="predicted"/>
<name>A0A1V2ETF1_9SPHN</name>
<keyword evidence="4" id="KW-1185">Reference proteome</keyword>
<dbReference type="Pfam" id="PF10988">
    <property type="entry name" value="DUF2807"/>
    <property type="match status" value="1"/>
</dbReference>
<protein>
    <recommendedName>
        <fullName evidence="2">Putative auto-transporter adhesin head GIN domain-containing protein</fullName>
    </recommendedName>
</protein>
<keyword evidence="1" id="KW-0732">Signal</keyword>
<dbReference type="OrthoDB" id="7478143at2"/>
<sequence>MIVRLAPLVLLLAPVPAVAADRVFSVGSFEKVRVDGPFEVRIVTGGSPRAKVAGDRQLIERVAIAVNGTTLTVRLGSGGWGEAFRKDNATAPVITLSTPRLTALAISAGARVSVNRLTSQQVAISVAGSGSLAVERVEADQFSASVLGAGTLTAGGRANRSQLTTDGSGMIDASAMTVNDLTVMLGGPGETRANARHTARVTNTGLGKVTISGAATCVVRAPGGGPVSCGTRRQGAARTGW</sequence>
<comment type="caution">
    <text evidence="3">The sequence shown here is derived from an EMBL/GenBank/DDBJ whole genome shotgun (WGS) entry which is preliminary data.</text>
</comment>
<dbReference type="Gene3D" id="2.160.20.120">
    <property type="match status" value="1"/>
</dbReference>